<dbReference type="RefSeq" id="WP_089268780.1">
    <property type="nucleotide sequence ID" value="NZ_FZNN01000001.1"/>
</dbReference>
<accession>A0A238V120</accession>
<keyword evidence="1" id="KW-0805">Transcription regulation</keyword>
<proteinExistence type="predicted"/>
<dbReference type="Pfam" id="PF12833">
    <property type="entry name" value="HTH_18"/>
    <property type="match status" value="1"/>
</dbReference>
<dbReference type="OrthoDB" id="9793400at2"/>
<sequence>MRKATQTPIKITFLLFGRFSNLCLANCLEPMRAANGFVPHPAYRWRFATLDGGPVRTSSGLPVLPDAALAEMGAVDRLFVMASYDHLGHDSPATRRALARAGQRAGQVVGLDAGAWLMAGAGLLTDRRATIHWDLAEAFAERFLDVTVEHESHLQDGDRVTCAGAMAAFDMTRAMIRDDLGPAIALDVDGLFLTERPSPQSPSRRGDPLVSRATALMRARLEAPLPQEDLARTLGTTPRTLARRCQAALNLTPGALYRHLRLSAARQLVESSVLPVSEIALRCGYEDPTALTRAFRLRFGASPQTLRRQLNMPKAQ</sequence>
<reference evidence="6 7" key="1">
    <citation type="submission" date="2017-06" db="EMBL/GenBank/DDBJ databases">
        <authorList>
            <person name="Kim H.J."/>
            <person name="Triplett B.A."/>
        </authorList>
    </citation>
    <scope>NUCLEOTIDE SEQUENCE [LARGE SCALE GENOMIC DNA]</scope>
    <source>
        <strain evidence="6 7">DSM 29052</strain>
    </source>
</reference>
<dbReference type="AlphaFoldDB" id="A0A238V120"/>
<dbReference type="InterPro" id="IPR018060">
    <property type="entry name" value="HTH_AraC"/>
</dbReference>
<evidence type="ECO:0000259" key="5">
    <source>
        <dbReference type="PROSITE" id="PS01124"/>
    </source>
</evidence>
<dbReference type="InterPro" id="IPR002818">
    <property type="entry name" value="DJ-1/PfpI"/>
</dbReference>
<evidence type="ECO:0000256" key="1">
    <source>
        <dbReference type="ARBA" id="ARBA00023015"/>
    </source>
</evidence>
<dbReference type="SUPFAM" id="SSF52317">
    <property type="entry name" value="Class I glutamine amidotransferase-like"/>
    <property type="match status" value="1"/>
</dbReference>
<dbReference type="Gene3D" id="1.10.10.60">
    <property type="entry name" value="Homeodomain-like"/>
    <property type="match status" value="1"/>
</dbReference>
<organism evidence="6 7">
    <name type="scientific">Puniceibacterium sediminis</name>
    <dbReference type="NCBI Taxonomy" id="1608407"/>
    <lineage>
        <taxon>Bacteria</taxon>
        <taxon>Pseudomonadati</taxon>
        <taxon>Pseudomonadota</taxon>
        <taxon>Alphaproteobacteria</taxon>
        <taxon>Rhodobacterales</taxon>
        <taxon>Paracoccaceae</taxon>
        <taxon>Puniceibacterium</taxon>
    </lineage>
</organism>
<name>A0A238V120_9RHOB</name>
<keyword evidence="4" id="KW-0732">Signal</keyword>
<dbReference type="PANTHER" id="PTHR43130">
    <property type="entry name" value="ARAC-FAMILY TRANSCRIPTIONAL REGULATOR"/>
    <property type="match status" value="1"/>
</dbReference>
<evidence type="ECO:0000256" key="2">
    <source>
        <dbReference type="ARBA" id="ARBA00023125"/>
    </source>
</evidence>
<dbReference type="InterPro" id="IPR052158">
    <property type="entry name" value="INH-QAR"/>
</dbReference>
<dbReference type="SUPFAM" id="SSF46689">
    <property type="entry name" value="Homeodomain-like"/>
    <property type="match status" value="1"/>
</dbReference>
<dbReference type="CDD" id="cd03136">
    <property type="entry name" value="GATase1_AraC_ArgR_like"/>
    <property type="match status" value="1"/>
</dbReference>
<evidence type="ECO:0000256" key="4">
    <source>
        <dbReference type="SAM" id="SignalP"/>
    </source>
</evidence>
<protein>
    <submittedName>
        <fullName evidence="6">Transcriptional regulator, AraC family with amidase-like domain</fullName>
    </submittedName>
</protein>
<dbReference type="SMART" id="SM00342">
    <property type="entry name" value="HTH_ARAC"/>
    <property type="match status" value="1"/>
</dbReference>
<dbReference type="InterPro" id="IPR009057">
    <property type="entry name" value="Homeodomain-like_sf"/>
</dbReference>
<feature type="chain" id="PRO_5013348494" evidence="4">
    <location>
        <begin position="26"/>
        <end position="316"/>
    </location>
</feature>
<evidence type="ECO:0000313" key="7">
    <source>
        <dbReference type="Proteomes" id="UP000198417"/>
    </source>
</evidence>
<gene>
    <name evidence="6" type="ORF">SAMN06265370_101351</name>
</gene>
<keyword evidence="2" id="KW-0238">DNA-binding</keyword>
<evidence type="ECO:0000313" key="6">
    <source>
        <dbReference type="EMBL" id="SNR27243.1"/>
    </source>
</evidence>
<feature type="signal peptide" evidence="4">
    <location>
        <begin position="1"/>
        <end position="25"/>
    </location>
</feature>
<keyword evidence="7" id="KW-1185">Reference proteome</keyword>
<dbReference type="InterPro" id="IPR018062">
    <property type="entry name" value="HTH_AraC-typ_CS"/>
</dbReference>
<dbReference type="PROSITE" id="PS00041">
    <property type="entry name" value="HTH_ARAC_FAMILY_1"/>
    <property type="match status" value="1"/>
</dbReference>
<dbReference type="PROSITE" id="PS01124">
    <property type="entry name" value="HTH_ARAC_FAMILY_2"/>
    <property type="match status" value="1"/>
</dbReference>
<dbReference type="GO" id="GO:0003700">
    <property type="term" value="F:DNA-binding transcription factor activity"/>
    <property type="evidence" value="ECO:0007669"/>
    <property type="project" value="InterPro"/>
</dbReference>
<dbReference type="InterPro" id="IPR029062">
    <property type="entry name" value="Class_I_gatase-like"/>
</dbReference>
<feature type="domain" description="HTH araC/xylS-type" evidence="5">
    <location>
        <begin position="211"/>
        <end position="309"/>
    </location>
</feature>
<keyword evidence="3" id="KW-0804">Transcription</keyword>
<evidence type="ECO:0000256" key="3">
    <source>
        <dbReference type="ARBA" id="ARBA00023163"/>
    </source>
</evidence>
<dbReference type="EMBL" id="FZNN01000001">
    <property type="protein sequence ID" value="SNR27243.1"/>
    <property type="molecule type" value="Genomic_DNA"/>
</dbReference>
<dbReference type="PANTHER" id="PTHR43130:SF3">
    <property type="entry name" value="HTH-TYPE TRANSCRIPTIONAL REGULATOR RV1931C"/>
    <property type="match status" value="1"/>
</dbReference>
<dbReference type="GO" id="GO:0043565">
    <property type="term" value="F:sequence-specific DNA binding"/>
    <property type="evidence" value="ECO:0007669"/>
    <property type="project" value="InterPro"/>
</dbReference>
<dbReference type="Gene3D" id="3.40.50.880">
    <property type="match status" value="1"/>
</dbReference>
<dbReference type="Proteomes" id="UP000198417">
    <property type="component" value="Unassembled WGS sequence"/>
</dbReference>
<dbReference type="Pfam" id="PF01965">
    <property type="entry name" value="DJ-1_PfpI"/>
    <property type="match status" value="1"/>
</dbReference>